<dbReference type="Proteomes" id="UP000010797">
    <property type="component" value="Chromosome"/>
</dbReference>
<dbReference type="OrthoDB" id="1848801at2"/>
<dbReference type="InterPro" id="IPR050639">
    <property type="entry name" value="SSR_resolvase"/>
</dbReference>
<keyword evidence="4" id="KW-1185">Reference proteome</keyword>
<accession>L0F7R0</accession>
<dbReference type="CDD" id="cd00338">
    <property type="entry name" value="Ser_Recombinase"/>
    <property type="match status" value="1"/>
</dbReference>
<dbReference type="Gene3D" id="3.40.50.1390">
    <property type="entry name" value="Resolvase, N-terminal catalytic domain"/>
    <property type="match status" value="1"/>
</dbReference>
<sequence length="128" mass="14622">MKEQKRAWTYSRIDAPEDAHGSLKSQKKELFDYAEQMGFAVTGSSEDLGSGLDFNRTGLLEVMKAAGDGKMDVLLVKRLDRLGRDMVRILEFLRGLDQLGIRLYSPMEGEIRFAQFDELYHELVMSLE</sequence>
<dbReference type="STRING" id="871963.Desdi_1757"/>
<dbReference type="Pfam" id="PF00239">
    <property type="entry name" value="Resolvase"/>
    <property type="match status" value="1"/>
</dbReference>
<organism evidence="3 4">
    <name type="scientific">Desulfitobacterium dichloroeliminans (strain LMG P-21439 / DCA1)</name>
    <dbReference type="NCBI Taxonomy" id="871963"/>
    <lineage>
        <taxon>Bacteria</taxon>
        <taxon>Bacillati</taxon>
        <taxon>Bacillota</taxon>
        <taxon>Clostridia</taxon>
        <taxon>Eubacteriales</taxon>
        <taxon>Desulfitobacteriaceae</taxon>
        <taxon>Desulfitobacterium</taxon>
    </lineage>
</organism>
<dbReference type="KEGG" id="ddl:Desdi_1757"/>
<evidence type="ECO:0000259" key="2">
    <source>
        <dbReference type="PROSITE" id="PS51736"/>
    </source>
</evidence>
<reference evidence="4" key="1">
    <citation type="submission" date="2012-02" db="EMBL/GenBank/DDBJ databases">
        <title>Complete sequence of Desulfitobacterium dichloroeliminans LMG P-21439.</title>
        <authorList>
            <person name="Lucas S."/>
            <person name="Han J."/>
            <person name="Lapidus A."/>
            <person name="Cheng J.-F."/>
            <person name="Goodwin L."/>
            <person name="Pitluck S."/>
            <person name="Peters L."/>
            <person name="Ovchinnikova G."/>
            <person name="Teshima H."/>
            <person name="Detter J.C."/>
            <person name="Han C."/>
            <person name="Tapia R."/>
            <person name="Land M."/>
            <person name="Hauser L."/>
            <person name="Kyrpides N."/>
            <person name="Ivanova N."/>
            <person name="Pagani I."/>
            <person name="Kruse T."/>
            <person name="de Vos W.M."/>
            <person name="Boon N."/>
            <person name="Smidt H."/>
            <person name="Woyke T."/>
        </authorList>
    </citation>
    <scope>NUCLEOTIDE SEQUENCE [LARGE SCALE GENOMIC DNA]</scope>
    <source>
        <strain evidence="4">LMG P-21439 / DCA1</strain>
    </source>
</reference>
<feature type="domain" description="Resolvase/invertase-type recombinase catalytic" evidence="2">
    <location>
        <begin position="6"/>
        <end position="128"/>
    </location>
</feature>
<proteinExistence type="inferred from homology"/>
<gene>
    <name evidence="3" type="ordered locus">Desdi_1757</name>
</gene>
<dbReference type="PANTHER" id="PTHR30461:SF26">
    <property type="entry name" value="RESOLVASE HOMOLOG YNEB"/>
    <property type="match status" value="1"/>
</dbReference>
<evidence type="ECO:0000313" key="3">
    <source>
        <dbReference type="EMBL" id="AGA69232.1"/>
    </source>
</evidence>
<dbReference type="GO" id="GO:0003677">
    <property type="term" value="F:DNA binding"/>
    <property type="evidence" value="ECO:0007669"/>
    <property type="project" value="InterPro"/>
</dbReference>
<dbReference type="EMBL" id="CP003344">
    <property type="protein sequence ID" value="AGA69232.1"/>
    <property type="molecule type" value="Genomic_DNA"/>
</dbReference>
<dbReference type="eggNOG" id="COG1961">
    <property type="taxonomic scope" value="Bacteria"/>
</dbReference>
<dbReference type="SMART" id="SM00857">
    <property type="entry name" value="Resolvase"/>
    <property type="match status" value="1"/>
</dbReference>
<dbReference type="InterPro" id="IPR036162">
    <property type="entry name" value="Resolvase-like_N_sf"/>
</dbReference>
<evidence type="ECO:0000256" key="1">
    <source>
        <dbReference type="ARBA" id="ARBA00009913"/>
    </source>
</evidence>
<dbReference type="PROSITE" id="PS51736">
    <property type="entry name" value="RECOMBINASES_3"/>
    <property type="match status" value="1"/>
</dbReference>
<evidence type="ECO:0000313" key="4">
    <source>
        <dbReference type="Proteomes" id="UP000010797"/>
    </source>
</evidence>
<dbReference type="PANTHER" id="PTHR30461">
    <property type="entry name" value="DNA-INVERTASE FROM LAMBDOID PROPHAGE"/>
    <property type="match status" value="1"/>
</dbReference>
<dbReference type="GO" id="GO:0000150">
    <property type="term" value="F:DNA strand exchange activity"/>
    <property type="evidence" value="ECO:0007669"/>
    <property type="project" value="InterPro"/>
</dbReference>
<protein>
    <submittedName>
        <fullName evidence="3">Site-specific recombinase, DNA invertase Pin</fullName>
    </submittedName>
</protein>
<dbReference type="SUPFAM" id="SSF53041">
    <property type="entry name" value="Resolvase-like"/>
    <property type="match status" value="1"/>
</dbReference>
<dbReference type="InterPro" id="IPR006119">
    <property type="entry name" value="Resolv_N"/>
</dbReference>
<dbReference type="HOGENOM" id="CLU_129724_0_0_9"/>
<dbReference type="RefSeq" id="WP_015262222.1">
    <property type="nucleotide sequence ID" value="NC_019903.1"/>
</dbReference>
<comment type="similarity">
    <text evidence="1">Belongs to the site-specific recombinase resolvase family.</text>
</comment>
<name>L0F7R0_DESDL</name>
<dbReference type="AlphaFoldDB" id="L0F7R0"/>